<accession>A0A0F9XZI1</accession>
<keyword evidence="1" id="KW-1133">Transmembrane helix</keyword>
<feature type="transmembrane region" description="Helical" evidence="1">
    <location>
        <begin position="38"/>
        <end position="56"/>
    </location>
</feature>
<proteinExistence type="predicted"/>
<feature type="transmembrane region" description="Helical" evidence="1">
    <location>
        <begin position="334"/>
        <end position="352"/>
    </location>
</feature>
<evidence type="ECO:0000313" key="2">
    <source>
        <dbReference type="EMBL" id="KKO04842.1"/>
    </source>
</evidence>
<feature type="transmembrane region" description="Helical" evidence="1">
    <location>
        <begin position="213"/>
        <end position="230"/>
    </location>
</feature>
<feature type="transmembrane region" description="Helical" evidence="1">
    <location>
        <begin position="422"/>
        <end position="441"/>
    </location>
</feature>
<reference evidence="2" key="1">
    <citation type="journal article" date="2015" name="Nature">
        <title>Complex archaea that bridge the gap between prokaryotes and eukaryotes.</title>
        <authorList>
            <person name="Spang A."/>
            <person name="Saw J.H."/>
            <person name="Jorgensen S.L."/>
            <person name="Zaremba-Niedzwiedzka K."/>
            <person name="Martijn J."/>
            <person name="Lind A.E."/>
            <person name="van Eijk R."/>
            <person name="Schleper C."/>
            <person name="Guy L."/>
            <person name="Ettema T.J."/>
        </authorList>
    </citation>
    <scope>NUCLEOTIDE SEQUENCE</scope>
</reference>
<feature type="transmembrane region" description="Helical" evidence="1">
    <location>
        <begin position="358"/>
        <end position="375"/>
    </location>
</feature>
<dbReference type="EMBL" id="LAZR01000021">
    <property type="protein sequence ID" value="KKO04842.1"/>
    <property type="molecule type" value="Genomic_DNA"/>
</dbReference>
<feature type="transmembrane region" description="Helical" evidence="1">
    <location>
        <begin position="269"/>
        <end position="287"/>
    </location>
</feature>
<feature type="transmembrane region" description="Helical" evidence="1">
    <location>
        <begin position="237"/>
        <end position="263"/>
    </location>
</feature>
<organism evidence="2">
    <name type="scientific">marine sediment metagenome</name>
    <dbReference type="NCBI Taxonomy" id="412755"/>
    <lineage>
        <taxon>unclassified sequences</taxon>
        <taxon>metagenomes</taxon>
        <taxon>ecological metagenomes</taxon>
    </lineage>
</organism>
<comment type="caution">
    <text evidence="2">The sequence shown here is derived from an EMBL/GenBank/DDBJ whole genome shotgun (WGS) entry which is preliminary data.</text>
</comment>
<feature type="transmembrane region" description="Helical" evidence="1">
    <location>
        <begin position="188"/>
        <end position="207"/>
    </location>
</feature>
<feature type="transmembrane region" description="Helical" evidence="1">
    <location>
        <begin position="12"/>
        <end position="32"/>
    </location>
</feature>
<feature type="transmembrane region" description="Helical" evidence="1">
    <location>
        <begin position="382"/>
        <end position="410"/>
    </location>
</feature>
<keyword evidence="1" id="KW-0812">Transmembrane</keyword>
<dbReference type="Pfam" id="PF26314">
    <property type="entry name" value="MptA_B_family"/>
    <property type="match status" value="1"/>
</dbReference>
<name>A0A0F9XZI1_9ZZZZ</name>
<evidence type="ECO:0000256" key="1">
    <source>
        <dbReference type="SAM" id="Phobius"/>
    </source>
</evidence>
<dbReference type="AlphaFoldDB" id="A0A0F9XZI1"/>
<feature type="transmembrane region" description="Helical" evidence="1">
    <location>
        <begin position="63"/>
        <end position="80"/>
    </location>
</feature>
<gene>
    <name evidence="2" type="ORF">LCGC14_0081540</name>
</gene>
<keyword evidence="1" id="KW-0472">Membrane</keyword>
<protein>
    <recommendedName>
        <fullName evidence="3">Mannosyltransferase</fullName>
    </recommendedName>
</protein>
<sequence length="447" mass="52346">MPTNFKTFLKLHRVSLILAVLSFVFYYTFAYHLQRTDFVKLLTLFVALFFFCFKLIQFEKLNFRFLLGLGIIFRLVFLFIEPNLSQDFYRFIWDGHLVANGDNPYLYTPDDLMKNMVSIIPNADVLYEGMGSLSARHYSNYPPLNQLLFALAAFIGGKSMFGSLLVLRSTIILADIGVFYFGRRLLKNLNKSPHLIFWYFLNPLVIVELTGNLHFEGVMLFFFILSMFLLSINKWKVAAVVMACSISVKLVPLLFLPLFFKYLGWKKSIVFYSIIGITSVVLFLPFNTPEFIDNYTKTISLWFSNFEFNSSIYNIAKKIAIHFDAKPWEFIKEYGKITPILTIAAVALFTFLPKKYDLNRVLWSMMWVMTIYYFISTTVHPWYPIFLVLLSIFTTYRYAIIWSAAIVLSYFAYSQTDFNENLWLLAIEYTSVYGFLVYEIVTHHNKK</sequence>
<evidence type="ECO:0008006" key="3">
    <source>
        <dbReference type="Google" id="ProtNLM"/>
    </source>
</evidence>